<reference evidence="1 2" key="1">
    <citation type="submission" date="2018-11" db="EMBL/GenBank/DDBJ databases">
        <authorList>
            <consortium name="Pathogen Informatics"/>
        </authorList>
    </citation>
    <scope>NUCLEOTIDE SEQUENCE [LARGE SCALE GENOMIC DNA]</scope>
    <source>
        <strain>Denwood</strain>
        <strain evidence="2">Zambia</strain>
    </source>
</reference>
<name>A0A3P8BS46_9TREM</name>
<proteinExistence type="predicted"/>
<organism evidence="1 2">
    <name type="scientific">Schistosoma mattheei</name>
    <dbReference type="NCBI Taxonomy" id="31246"/>
    <lineage>
        <taxon>Eukaryota</taxon>
        <taxon>Metazoa</taxon>
        <taxon>Spiralia</taxon>
        <taxon>Lophotrochozoa</taxon>
        <taxon>Platyhelminthes</taxon>
        <taxon>Trematoda</taxon>
        <taxon>Digenea</taxon>
        <taxon>Strigeidida</taxon>
        <taxon>Schistosomatoidea</taxon>
        <taxon>Schistosomatidae</taxon>
        <taxon>Schistosoma</taxon>
    </lineage>
</organism>
<evidence type="ECO:0000313" key="1">
    <source>
        <dbReference type="EMBL" id="VDP30327.1"/>
    </source>
</evidence>
<dbReference type="AlphaFoldDB" id="A0A3P8BS46"/>
<evidence type="ECO:0000313" key="2">
    <source>
        <dbReference type="Proteomes" id="UP000269396"/>
    </source>
</evidence>
<accession>A0A3P8BS46</accession>
<sequence>MVHKMVDNFCLSMYHSTVHINLDILVISKSNDHVKWPPNQFVSKYK</sequence>
<protein>
    <submittedName>
        <fullName evidence="1">Uncharacterized protein</fullName>
    </submittedName>
</protein>
<gene>
    <name evidence="1" type="ORF">SMTD_LOCUS5777</name>
</gene>
<dbReference type="Proteomes" id="UP000269396">
    <property type="component" value="Unassembled WGS sequence"/>
</dbReference>
<keyword evidence="2" id="KW-1185">Reference proteome</keyword>
<dbReference type="EMBL" id="UZAL01027205">
    <property type="protein sequence ID" value="VDP30327.1"/>
    <property type="molecule type" value="Genomic_DNA"/>
</dbReference>